<dbReference type="Proteomes" id="UP000824540">
    <property type="component" value="Unassembled WGS sequence"/>
</dbReference>
<dbReference type="PANTHER" id="PTHR14499">
    <property type="entry name" value="POTASSIUM CHANNEL TETRAMERIZATION DOMAIN-CONTAINING"/>
    <property type="match status" value="1"/>
</dbReference>
<evidence type="ECO:0000256" key="5">
    <source>
        <dbReference type="ARBA" id="ARBA00023136"/>
    </source>
</evidence>
<sequence length="238" mass="27364">MGRLKREAEYFLLPELVKILTIEDLKQSPDDYFHSDLEDASQGSDHRVCPPLSFTHGDRQHGFITVGYRGLCTMEREIQVDAKFRRVPRIFICGRISLVKEVFGETLNESRDPNRPPEHYTSRFYLRFKHLERAFDMLSECGFQMVACNSSVTASFVNKCTNDKIWSSYSEYVFYHTLSPPESSQCQTPPLIMMSQGSTTPPANRRTPHPRYGSYDWLESHLPVTVPICSGPPVMEQT</sequence>
<dbReference type="GO" id="GO:0008277">
    <property type="term" value="P:regulation of G protein-coupled receptor signaling pathway"/>
    <property type="evidence" value="ECO:0007669"/>
    <property type="project" value="TreeGrafter"/>
</dbReference>
<feature type="domain" description="KCTD8/12/16 H1" evidence="7">
    <location>
        <begin position="62"/>
        <end position="175"/>
    </location>
</feature>
<evidence type="ECO:0000313" key="9">
    <source>
        <dbReference type="Proteomes" id="UP000824540"/>
    </source>
</evidence>
<dbReference type="OrthoDB" id="2414723at2759"/>
<keyword evidence="5" id="KW-0472">Membrane</keyword>
<evidence type="ECO:0000256" key="3">
    <source>
        <dbReference type="ARBA" id="ARBA00022475"/>
    </source>
</evidence>
<dbReference type="PANTHER" id="PTHR14499:SF28">
    <property type="entry name" value="BTB_POZ DOMAIN-CONTAINING PROTEIN KCTD16"/>
    <property type="match status" value="1"/>
</dbReference>
<evidence type="ECO:0000256" key="2">
    <source>
        <dbReference type="ARBA" id="ARBA00004487"/>
    </source>
</evidence>
<organism evidence="8 9">
    <name type="scientific">Albula glossodonta</name>
    <name type="common">roundjaw bonefish</name>
    <dbReference type="NCBI Taxonomy" id="121402"/>
    <lineage>
        <taxon>Eukaryota</taxon>
        <taxon>Metazoa</taxon>
        <taxon>Chordata</taxon>
        <taxon>Craniata</taxon>
        <taxon>Vertebrata</taxon>
        <taxon>Euteleostomi</taxon>
        <taxon>Actinopterygii</taxon>
        <taxon>Neopterygii</taxon>
        <taxon>Teleostei</taxon>
        <taxon>Albuliformes</taxon>
        <taxon>Albulidae</taxon>
        <taxon>Albula</taxon>
    </lineage>
</organism>
<dbReference type="EMBL" id="JAFBMS010000136">
    <property type="protein sequence ID" value="KAG9334832.1"/>
    <property type="molecule type" value="Genomic_DNA"/>
</dbReference>
<evidence type="ECO:0000256" key="1">
    <source>
        <dbReference type="ARBA" id="ARBA00004236"/>
    </source>
</evidence>
<comment type="caution">
    <text evidence="8">The sequence shown here is derived from an EMBL/GenBank/DDBJ whole genome shotgun (WGS) entry which is preliminary data.</text>
</comment>
<keyword evidence="6" id="KW-0966">Cell projection</keyword>
<evidence type="ECO:0000256" key="4">
    <source>
        <dbReference type="ARBA" id="ARBA00022553"/>
    </source>
</evidence>
<dbReference type="InterPro" id="IPR057093">
    <property type="entry name" value="H1_KCTD8_12_16"/>
</dbReference>
<name>A0A8T2NAW3_9TELE</name>
<evidence type="ECO:0000259" key="7">
    <source>
        <dbReference type="Pfam" id="PF23110"/>
    </source>
</evidence>
<keyword evidence="3" id="KW-1003">Cell membrane</keyword>
<dbReference type="AlphaFoldDB" id="A0A8T2NAW3"/>
<accession>A0A8T2NAW3</accession>
<comment type="subcellular location">
    <subcellularLocation>
        <location evidence="1">Cell membrane</location>
    </subcellularLocation>
    <subcellularLocation>
        <location evidence="2">Cell projection</location>
        <location evidence="2">Neuron projection</location>
    </subcellularLocation>
</comment>
<dbReference type="GO" id="GO:0042734">
    <property type="term" value="C:presynaptic membrane"/>
    <property type="evidence" value="ECO:0007669"/>
    <property type="project" value="TreeGrafter"/>
</dbReference>
<dbReference type="GO" id="GO:0043235">
    <property type="term" value="C:receptor complex"/>
    <property type="evidence" value="ECO:0007669"/>
    <property type="project" value="TreeGrafter"/>
</dbReference>
<keyword evidence="4" id="KW-0597">Phosphoprotein</keyword>
<gene>
    <name evidence="8" type="ORF">JZ751_006401</name>
</gene>
<proteinExistence type="predicted"/>
<reference evidence="8" key="1">
    <citation type="thesis" date="2021" institute="BYU ScholarsArchive" country="Provo, UT, USA">
        <title>Applications of and Algorithms for Genome Assembly and Genomic Analyses with an Emphasis on Marine Teleosts.</title>
        <authorList>
            <person name="Pickett B.D."/>
        </authorList>
    </citation>
    <scope>NUCLEOTIDE SEQUENCE</scope>
    <source>
        <strain evidence="8">HI-2016</strain>
    </source>
</reference>
<dbReference type="GO" id="GO:0045211">
    <property type="term" value="C:postsynaptic membrane"/>
    <property type="evidence" value="ECO:0007669"/>
    <property type="project" value="TreeGrafter"/>
</dbReference>
<dbReference type="Pfam" id="PF23110">
    <property type="entry name" value="H1_KCTD8_12_16"/>
    <property type="match status" value="1"/>
</dbReference>
<dbReference type="GO" id="GO:0043005">
    <property type="term" value="C:neuron projection"/>
    <property type="evidence" value="ECO:0007669"/>
    <property type="project" value="UniProtKB-SubCell"/>
</dbReference>
<evidence type="ECO:0000313" key="8">
    <source>
        <dbReference type="EMBL" id="KAG9334832.1"/>
    </source>
</evidence>
<evidence type="ECO:0000256" key="6">
    <source>
        <dbReference type="ARBA" id="ARBA00023273"/>
    </source>
</evidence>
<keyword evidence="9" id="KW-1185">Reference proteome</keyword>
<protein>
    <recommendedName>
        <fullName evidence="7">KCTD8/12/16 H1 domain-containing protein</fullName>
    </recommendedName>
</protein>